<dbReference type="EMBL" id="FMSV02000498">
    <property type="protein sequence ID" value="SEH06531.1"/>
    <property type="molecule type" value="Genomic_DNA"/>
</dbReference>
<dbReference type="InterPro" id="IPR029063">
    <property type="entry name" value="SAM-dependent_MTases_sf"/>
</dbReference>
<dbReference type="GO" id="GO:0004803">
    <property type="term" value="F:transposase activity"/>
    <property type="evidence" value="ECO:0007669"/>
    <property type="project" value="InterPro"/>
</dbReference>
<accession>A0A1H6FAX7</accession>
<dbReference type="GO" id="GO:0006313">
    <property type="term" value="P:DNA transposition"/>
    <property type="evidence" value="ECO:0007669"/>
    <property type="project" value="InterPro"/>
</dbReference>
<reference evidence="2 3" key="1">
    <citation type="submission" date="2016-10" db="EMBL/GenBank/DDBJ databases">
        <authorList>
            <person name="de Groot N.N."/>
        </authorList>
    </citation>
    <scope>NUCLEOTIDE SEQUENCE [LARGE SCALE GENOMIC DNA]</scope>
    <source>
        <strain evidence="2">MBHS1</strain>
    </source>
</reference>
<dbReference type="Gene3D" id="3.30.70.1290">
    <property type="entry name" value="Transposase IS200-like"/>
    <property type="match status" value="1"/>
</dbReference>
<dbReference type="NCBIfam" id="NF047646">
    <property type="entry name" value="REP_Tyr_transpos"/>
    <property type="match status" value="1"/>
</dbReference>
<dbReference type="InterPro" id="IPR009537">
    <property type="entry name" value="DUF1156"/>
</dbReference>
<organism evidence="2 3">
    <name type="scientific">Candidatus Venteria ishoeyi</name>
    <dbReference type="NCBI Taxonomy" id="1899563"/>
    <lineage>
        <taxon>Bacteria</taxon>
        <taxon>Pseudomonadati</taxon>
        <taxon>Pseudomonadota</taxon>
        <taxon>Gammaproteobacteria</taxon>
        <taxon>Thiotrichales</taxon>
        <taxon>Thiotrichaceae</taxon>
        <taxon>Venteria</taxon>
    </lineage>
</organism>
<dbReference type="PANTHER" id="PTHR36966">
    <property type="entry name" value="REP-ASSOCIATED TYROSINE TRANSPOSASE"/>
    <property type="match status" value="1"/>
</dbReference>
<evidence type="ECO:0000259" key="1">
    <source>
        <dbReference type="SMART" id="SM01321"/>
    </source>
</evidence>
<protein>
    <submittedName>
        <fullName evidence="2">Transposase IS200 like protein</fullName>
    </submittedName>
</protein>
<dbReference type="OrthoDB" id="3197274at2"/>
<dbReference type="SMART" id="SM01321">
    <property type="entry name" value="Y1_Tnp"/>
    <property type="match status" value="1"/>
</dbReference>
<dbReference type="PANTHER" id="PTHR36966:SF1">
    <property type="entry name" value="REP-ASSOCIATED TYROSINE TRANSPOSASE"/>
    <property type="match status" value="1"/>
</dbReference>
<dbReference type="Pfam" id="PF01797">
    <property type="entry name" value="Y1_Tnp"/>
    <property type="match status" value="1"/>
</dbReference>
<dbReference type="Proteomes" id="UP000236724">
    <property type="component" value="Unassembled WGS sequence"/>
</dbReference>
<dbReference type="SUPFAM" id="SSF143422">
    <property type="entry name" value="Transposase IS200-like"/>
    <property type="match status" value="1"/>
</dbReference>
<dbReference type="AlphaFoldDB" id="A0A1H6FAX7"/>
<proteinExistence type="predicted"/>
<dbReference type="InterPro" id="IPR052715">
    <property type="entry name" value="RAYT_transposase"/>
</dbReference>
<dbReference type="InterPro" id="IPR036515">
    <property type="entry name" value="Transposase_17_sf"/>
</dbReference>
<feature type="domain" description="Transposase IS200-like" evidence="1">
    <location>
        <begin position="480"/>
        <end position="632"/>
    </location>
</feature>
<keyword evidence="3" id="KW-1185">Reference proteome</keyword>
<gene>
    <name evidence="2" type="ORF">MBHS_02394</name>
</gene>
<dbReference type="RefSeq" id="WP_103920296.1">
    <property type="nucleotide sequence ID" value="NZ_FMSV02000498.1"/>
</dbReference>
<dbReference type="GO" id="GO:0043565">
    <property type="term" value="F:sequence-specific DNA binding"/>
    <property type="evidence" value="ECO:0007669"/>
    <property type="project" value="TreeGrafter"/>
</dbReference>
<name>A0A1H6FAX7_9GAMM</name>
<evidence type="ECO:0000313" key="3">
    <source>
        <dbReference type="Proteomes" id="UP000236724"/>
    </source>
</evidence>
<sequence length="1192" mass="132359">MTTNKEAKIFSPKKLIEVALPLDDINAAASREKSIRHGHPSTLHLWWARRPLAAARAVIFAQMVNDPGYQQGEGFKYGVNKKEAEIKREKLFQIIRDLVKWENTNNETVLNRARAAIKESWRETCDLNRKHPQAAELFNPEKLPAFHDPFAGGGAIPLEAQRLGLESYASDLNPVAVMINKAMIEIPPKFAGQAPVGPIPAADKTSKKRATKDGFEDWSGAKGLAEDVRRYGHWMREQAFKRIGHLYPKVQITDEMVAERPDLAPYAGEALTVIAWLWARTVTCPNPACGCEMPLLSSFVLSSKKGKEAYLDLLNHNGEFEFFVTRTFNNDLGDKKKGFKRGVSGIFECANCGHVTTRNYTAEQANKVGLGSHQTAVVCEGKKGRVYLSAKYSQLPQNIPEADKSGLQVELSPNPRDVWCRNFGLNTPSDLFTPRQLLALTTFSDLVQEARKKAIADYHGARASRPQKIHHRTKLPHYEAGEHPQHIVFRLADSIPQALLAQWQAVTQPSHASTQAAKQRQRFDQALDQSHGACYLQQSEIATIVANALRYFDGERYRLHSWTIMPNHVHVLVTPLHGNSLSSLVHSWKSYSAKQANQVLGRKGSFWQADYFDRAMRNEEHFERTRVYIEQNPVKAGLCEDAEAWQFGSAWAGGRDALAPTDHGARASRPQKTPDSIPLAEGGCGATAYGDALAVYLGLALDKTAVYSNSICTWLNQPKNEIVGNSFGRQAIPMVWDFAEANHFCNSGGTITKQLEYIVKVINFTLSNGYMSSCANQKDAANQTISNNKVVSSDPPYYDNIGYADLSDFFYVWMRRSLRPIYPNLFTTMAVPKAEELVATPYRHGNKAKAEQFFLEGMGKAIHNMAEQAHAAFPVTIYYAFKSSETTNSGTSNTGWETFLQAVINAGFALVGTWPMRTEFAGRMIGNGTNALASSIVLVCQKRHADADSTPRRQFQRQLREQMPEALEAMIGGETGTAPIAPVDLAQAAIGPGMAIFSKYAAVLNQDGSSMSVHDALILINRAITDYLNPDGGNFDADTLFCDDWFSQYGWSEGQFGEADTLARAKGTSVDGVRDAGVIESGGGKVRLLKWAEYPIDWDPRNDTRTPIWEACHQMIRVLNQQGESEAGALLAAMSEKGESIRQLAYHLYTLCERKKWADEARAYNELIGAWHAIVAASHETGHRNEQFGMDI</sequence>
<evidence type="ECO:0000313" key="2">
    <source>
        <dbReference type="EMBL" id="SEH06531.1"/>
    </source>
</evidence>
<dbReference type="InterPro" id="IPR002686">
    <property type="entry name" value="Transposase_17"/>
</dbReference>
<dbReference type="Pfam" id="PF06634">
    <property type="entry name" value="DUF1156"/>
    <property type="match status" value="1"/>
</dbReference>
<dbReference type="SUPFAM" id="SSF53335">
    <property type="entry name" value="S-adenosyl-L-methionine-dependent methyltransferases"/>
    <property type="match status" value="1"/>
</dbReference>